<dbReference type="Gene3D" id="3.40.50.720">
    <property type="entry name" value="NAD(P)-binding Rossmann-like Domain"/>
    <property type="match status" value="1"/>
</dbReference>
<dbReference type="Pfam" id="PF03435">
    <property type="entry name" value="Sacchrp_dh_NADP"/>
    <property type="match status" value="1"/>
</dbReference>
<dbReference type="InterPro" id="IPR004299">
    <property type="entry name" value="MBOAT_fam"/>
</dbReference>
<evidence type="ECO:0000313" key="9">
    <source>
        <dbReference type="EMBL" id="EKC21090.1"/>
    </source>
</evidence>
<dbReference type="PANTHER" id="PTHR12286:SF5">
    <property type="entry name" value="SACCHAROPINE DEHYDROGENASE-LIKE OXIDOREDUCTASE"/>
    <property type="match status" value="1"/>
</dbReference>
<evidence type="ECO:0000256" key="2">
    <source>
        <dbReference type="ARBA" id="ARBA00022692"/>
    </source>
</evidence>
<sequence length="920" mass="105256">MATERYDIVIFGASGFTGQFVVEEVARVAPTERLTWAVSGRSMEKIQKVLSKASKRTGNDLESTPIIIADTSSDESLLQMAKQAKLVLNCVGPYRFYGEQVVRACVEGGAHHLDISGEPAYIEKMQLKYNGEAEKSGVFVISACGFDSIPAESGILHAKQKFQGEINTVESYLELHAGPHGMAVNNGTLESAIYGFLNEGELKSIRKSLFPEPLPPPKYKIAKRGMLFKNEVNKKWTAPFLGSDKSVVYRSQRYNFSQRKEKAIQYQPYVCYDSILTVFGLLWFGLLFGIMTKFSFTRKLLLRYSSFFTAGLFKPEGPSLKQIETCSFSMTFVSKGWKSLPEGEPQSPPDTVKITKVTGPEVGYVTTPICMVQAAVVVLKEKEKLPGNAMPRGARIQPLPWPEVLFYRTVHISAVVYITWLVYSASREYDGALNIYAFERGWWWIGADKDVSNYEWHYFYKWFWVILPFYVGHFALSKIIEWNFVWMKRWVDLAYSGGVLLYLMGWQTILLFLGHCLAMYIVSFTRSFFICWIASLCLLMTLNIEFTYSLMQDWCCKDQDGKFYLLVYTLALTHLRYSSFCLEKCLPEVKGQSPSRKDNDKIKSDNTGPQQKDPHHEEEPLGTQVCGEGFVDLLFYVFYLPLFFTGPLLTFNFFRKQMNSPSSPGSKKTRPLLIGVARVLFWGMANEFLLHFLYFNAIQQNGALMQRLDLWTLAGVGYWSGQFFMNKYTVLYGVPASLARLENLDPPQGPRCVAYIYTYSEMWKYFDRGMYSFIKRYIFFPLGGSQGGVLRQTAASVACFTFVYLWHGSEYYVFLWTLFNFVGVVLERIAAVILDVPVVYNTERRYLSKEWIRRLHGFLAVPLFLMSAITAFCFFGGSSVGFIFYSRYISSGCLEYPGYLLFLVLILQESKLLLFQYQVL</sequence>
<feature type="transmembrane region" description="Helical" evidence="7">
    <location>
        <begin position="855"/>
        <end position="884"/>
    </location>
</feature>
<dbReference type="HOGENOM" id="CLU_316932_0_0_1"/>
<keyword evidence="4 7" id="KW-0472">Membrane</keyword>
<dbReference type="InterPro" id="IPR005097">
    <property type="entry name" value="Sacchrp_dh_NADP-bd"/>
</dbReference>
<dbReference type="Pfam" id="PF03062">
    <property type="entry name" value="MBOAT"/>
    <property type="match status" value="1"/>
</dbReference>
<dbReference type="GO" id="GO:0009247">
    <property type="term" value="P:glycolipid biosynthetic process"/>
    <property type="evidence" value="ECO:0007669"/>
    <property type="project" value="TreeGrafter"/>
</dbReference>
<name>K1PXH5_MAGGI</name>
<feature type="transmembrane region" description="Helical" evidence="7">
    <location>
        <begin position="275"/>
        <end position="296"/>
    </location>
</feature>
<feature type="transmembrane region" description="Helical" evidence="7">
    <location>
        <begin position="405"/>
        <end position="423"/>
    </location>
</feature>
<keyword evidence="3 7" id="KW-1133">Transmembrane helix</keyword>
<accession>K1PXH5</accession>
<evidence type="ECO:0000256" key="6">
    <source>
        <dbReference type="SAM" id="MobiDB-lite"/>
    </source>
</evidence>
<evidence type="ECO:0000256" key="3">
    <source>
        <dbReference type="ARBA" id="ARBA00022989"/>
    </source>
</evidence>
<dbReference type="AlphaFoldDB" id="K1PXH5"/>
<keyword evidence="2 7" id="KW-0812">Transmembrane</keyword>
<dbReference type="GO" id="GO:0005811">
    <property type="term" value="C:lipid droplet"/>
    <property type="evidence" value="ECO:0007669"/>
    <property type="project" value="TreeGrafter"/>
</dbReference>
<feature type="domain" description="Saccharopine dehydrogenase NADP binding" evidence="8">
    <location>
        <begin position="8"/>
        <end position="141"/>
    </location>
</feature>
<feature type="compositionally biased region" description="Basic and acidic residues" evidence="6">
    <location>
        <begin position="595"/>
        <end position="604"/>
    </location>
</feature>
<evidence type="ECO:0000256" key="7">
    <source>
        <dbReference type="SAM" id="Phobius"/>
    </source>
</evidence>
<dbReference type="GO" id="GO:0005739">
    <property type="term" value="C:mitochondrion"/>
    <property type="evidence" value="ECO:0007669"/>
    <property type="project" value="TreeGrafter"/>
</dbReference>
<feature type="transmembrane region" description="Helical" evidence="7">
    <location>
        <begin position="675"/>
        <end position="695"/>
    </location>
</feature>
<comment type="subcellular location">
    <subcellularLocation>
        <location evidence="1">Membrane</location>
        <topology evidence="1">Multi-pass membrane protein</topology>
    </subcellularLocation>
</comment>
<dbReference type="InParanoid" id="K1PXH5"/>
<feature type="transmembrane region" description="Helical" evidence="7">
    <location>
        <begin position="633"/>
        <end position="654"/>
    </location>
</feature>
<dbReference type="EMBL" id="JH816425">
    <property type="protein sequence ID" value="EKC21090.1"/>
    <property type="molecule type" value="Genomic_DNA"/>
</dbReference>
<comment type="similarity">
    <text evidence="5">Belongs to the saccharopine dehydrogenase family.</text>
</comment>
<protein>
    <submittedName>
        <fullName evidence="9">Putative saccharopine dehydrogenase</fullName>
    </submittedName>
</protein>
<dbReference type="InterPro" id="IPR051276">
    <property type="entry name" value="Saccharopine_DH-like_oxidrdct"/>
</dbReference>
<reference evidence="9" key="1">
    <citation type="journal article" date="2012" name="Nature">
        <title>The oyster genome reveals stress adaptation and complexity of shell formation.</title>
        <authorList>
            <person name="Zhang G."/>
            <person name="Fang X."/>
            <person name="Guo X."/>
            <person name="Li L."/>
            <person name="Luo R."/>
            <person name="Xu F."/>
            <person name="Yang P."/>
            <person name="Zhang L."/>
            <person name="Wang X."/>
            <person name="Qi H."/>
            <person name="Xiong Z."/>
            <person name="Que H."/>
            <person name="Xie Y."/>
            <person name="Holland P.W."/>
            <person name="Paps J."/>
            <person name="Zhu Y."/>
            <person name="Wu F."/>
            <person name="Chen Y."/>
            <person name="Wang J."/>
            <person name="Peng C."/>
            <person name="Meng J."/>
            <person name="Yang L."/>
            <person name="Liu J."/>
            <person name="Wen B."/>
            <person name="Zhang N."/>
            <person name="Huang Z."/>
            <person name="Zhu Q."/>
            <person name="Feng Y."/>
            <person name="Mount A."/>
            <person name="Hedgecock D."/>
            <person name="Xu Z."/>
            <person name="Liu Y."/>
            <person name="Domazet-Loso T."/>
            <person name="Du Y."/>
            <person name="Sun X."/>
            <person name="Zhang S."/>
            <person name="Liu B."/>
            <person name="Cheng P."/>
            <person name="Jiang X."/>
            <person name="Li J."/>
            <person name="Fan D."/>
            <person name="Wang W."/>
            <person name="Fu W."/>
            <person name="Wang T."/>
            <person name="Wang B."/>
            <person name="Zhang J."/>
            <person name="Peng Z."/>
            <person name="Li Y."/>
            <person name="Li N."/>
            <person name="Wang J."/>
            <person name="Chen M."/>
            <person name="He Y."/>
            <person name="Tan F."/>
            <person name="Song X."/>
            <person name="Zheng Q."/>
            <person name="Huang R."/>
            <person name="Yang H."/>
            <person name="Du X."/>
            <person name="Chen L."/>
            <person name="Yang M."/>
            <person name="Gaffney P.M."/>
            <person name="Wang S."/>
            <person name="Luo L."/>
            <person name="She Z."/>
            <person name="Ming Y."/>
            <person name="Huang W."/>
            <person name="Zhang S."/>
            <person name="Huang B."/>
            <person name="Zhang Y."/>
            <person name="Qu T."/>
            <person name="Ni P."/>
            <person name="Miao G."/>
            <person name="Wang J."/>
            <person name="Wang Q."/>
            <person name="Steinberg C.E."/>
            <person name="Wang H."/>
            <person name="Li N."/>
            <person name="Qian L."/>
            <person name="Zhang G."/>
            <person name="Li Y."/>
            <person name="Yang H."/>
            <person name="Liu X."/>
            <person name="Wang J."/>
            <person name="Yin Y."/>
            <person name="Wang J."/>
        </authorList>
    </citation>
    <scope>NUCLEOTIDE SEQUENCE [LARGE SCALE GENOMIC DNA]</scope>
    <source>
        <strain evidence="9">05x7-T-G4-1.051#20</strain>
    </source>
</reference>
<dbReference type="PANTHER" id="PTHR12286">
    <property type="entry name" value="SACCHAROPINE DEHYDROGENASE-LIKE OXIDOREDUCTASE"/>
    <property type="match status" value="1"/>
</dbReference>
<dbReference type="InterPro" id="IPR036291">
    <property type="entry name" value="NAD(P)-bd_dom_sf"/>
</dbReference>
<organism evidence="9">
    <name type="scientific">Magallana gigas</name>
    <name type="common">Pacific oyster</name>
    <name type="synonym">Crassostrea gigas</name>
    <dbReference type="NCBI Taxonomy" id="29159"/>
    <lineage>
        <taxon>Eukaryota</taxon>
        <taxon>Metazoa</taxon>
        <taxon>Spiralia</taxon>
        <taxon>Lophotrochozoa</taxon>
        <taxon>Mollusca</taxon>
        <taxon>Bivalvia</taxon>
        <taxon>Autobranchia</taxon>
        <taxon>Pteriomorphia</taxon>
        <taxon>Ostreida</taxon>
        <taxon>Ostreoidea</taxon>
        <taxon>Ostreidae</taxon>
        <taxon>Magallana</taxon>
    </lineage>
</organism>
<dbReference type="SUPFAM" id="SSF51735">
    <property type="entry name" value="NAD(P)-binding Rossmann-fold domains"/>
    <property type="match status" value="1"/>
</dbReference>
<dbReference type="FunCoup" id="K1PXH5">
    <property type="interactions" value="178"/>
</dbReference>
<dbReference type="FunFam" id="3.40.50.720:FF:000178">
    <property type="entry name" value="Saccharopine dehydrogenase-like oxidoreductase"/>
    <property type="match status" value="1"/>
</dbReference>
<dbReference type="GO" id="GO:0005886">
    <property type="term" value="C:plasma membrane"/>
    <property type="evidence" value="ECO:0007669"/>
    <property type="project" value="TreeGrafter"/>
</dbReference>
<proteinExistence type="inferred from homology"/>
<feature type="transmembrane region" description="Helical" evidence="7">
    <location>
        <begin position="462"/>
        <end position="487"/>
    </location>
</feature>
<gene>
    <name evidence="9" type="ORF">CGI_10004560</name>
</gene>
<feature type="transmembrane region" description="Helical" evidence="7">
    <location>
        <begin position="811"/>
        <end position="834"/>
    </location>
</feature>
<evidence type="ECO:0000256" key="4">
    <source>
        <dbReference type="ARBA" id="ARBA00023136"/>
    </source>
</evidence>
<feature type="transmembrane region" description="Helical" evidence="7">
    <location>
        <begin position="499"/>
        <end position="521"/>
    </location>
</feature>
<evidence type="ECO:0000259" key="8">
    <source>
        <dbReference type="Pfam" id="PF03435"/>
    </source>
</evidence>
<feature type="region of interest" description="Disordered" evidence="6">
    <location>
        <begin position="590"/>
        <end position="620"/>
    </location>
</feature>
<evidence type="ECO:0000256" key="1">
    <source>
        <dbReference type="ARBA" id="ARBA00004141"/>
    </source>
</evidence>
<feature type="transmembrane region" description="Helical" evidence="7">
    <location>
        <begin position="527"/>
        <end position="551"/>
    </location>
</feature>
<evidence type="ECO:0000256" key="5">
    <source>
        <dbReference type="ARBA" id="ARBA00038048"/>
    </source>
</evidence>